<proteinExistence type="predicted"/>
<reference evidence="1 2" key="1">
    <citation type="submission" date="2016-06" db="EMBL/GenBank/DDBJ databases">
        <authorList>
            <person name="Kjaerup R.B."/>
            <person name="Dalgaard T.S."/>
            <person name="Juul-Madsen H.R."/>
        </authorList>
    </citation>
    <scope>NUCLEOTIDE SEQUENCE [LARGE SCALE GENOMIC DNA]</scope>
</reference>
<name>A0A1X7RZQ1_ZYMT9</name>
<sequence length="194" mass="22298">MATDQEEMSAIWRNLPLDISRIIIIENALTPLQINAYGENLQEHSQALDLSNWQIVRTSLSISHFTRKSALNTLKTHGAIEHIYLDFPRRFAPPGPHLPEPSFALLRHFRWVFMAQEDSRLFVRMPVAGTLRRVERLESAPMKSMSDEEFENFMTLWCDMGRCKSWMFCGVGGWDMSAAVGDGADVRKLIVWTE</sequence>
<gene>
    <name evidence="1" type="ORF">ZT3D7_G8012</name>
</gene>
<dbReference type="AlphaFoldDB" id="A0A1X7RZQ1"/>
<dbReference type="EMBL" id="LT853698">
    <property type="protein sequence ID" value="SMQ52859.1"/>
    <property type="molecule type" value="Genomic_DNA"/>
</dbReference>
<keyword evidence="2" id="KW-1185">Reference proteome</keyword>
<organism evidence="1 2">
    <name type="scientific">Zymoseptoria tritici (strain ST99CH_3D7)</name>
    <dbReference type="NCBI Taxonomy" id="1276538"/>
    <lineage>
        <taxon>Eukaryota</taxon>
        <taxon>Fungi</taxon>
        <taxon>Dikarya</taxon>
        <taxon>Ascomycota</taxon>
        <taxon>Pezizomycotina</taxon>
        <taxon>Dothideomycetes</taxon>
        <taxon>Dothideomycetidae</taxon>
        <taxon>Mycosphaerellales</taxon>
        <taxon>Mycosphaerellaceae</taxon>
        <taxon>Zymoseptoria</taxon>
    </lineage>
</organism>
<accession>A0A1X7RZQ1</accession>
<evidence type="ECO:0000313" key="1">
    <source>
        <dbReference type="EMBL" id="SMQ52859.1"/>
    </source>
</evidence>
<evidence type="ECO:0000313" key="2">
    <source>
        <dbReference type="Proteomes" id="UP000215127"/>
    </source>
</evidence>
<protein>
    <submittedName>
        <fullName evidence="1">Uncharacterized protein</fullName>
    </submittedName>
</protein>
<dbReference type="Proteomes" id="UP000215127">
    <property type="component" value="Chromosome 7"/>
</dbReference>